<dbReference type="Gene3D" id="3.90.550.10">
    <property type="entry name" value="Spore Coat Polysaccharide Biosynthesis Protein SpsA, Chain A"/>
    <property type="match status" value="1"/>
</dbReference>
<protein>
    <submittedName>
        <fullName evidence="10">Glycosyltransferase</fullName>
        <ecNumber evidence="10">2.4.-.-</ecNumber>
    </submittedName>
</protein>
<dbReference type="AlphaFoldDB" id="A0A949JXT0"/>
<gene>
    <name evidence="10" type="ORF">KTH89_08490</name>
</gene>
<comment type="caution">
    <text evidence="10">The sequence shown here is derived from an EMBL/GenBank/DDBJ whole genome shotgun (WGS) entry which is preliminary data.</text>
</comment>
<name>A0A949JXT0_9FIRM</name>
<evidence type="ECO:0000313" key="11">
    <source>
        <dbReference type="Proteomes" id="UP000712157"/>
    </source>
</evidence>
<dbReference type="PANTHER" id="PTHR48090:SF3">
    <property type="entry name" value="UNDECAPRENYL-PHOSPHATE 4-DEOXY-4-FORMAMIDO-L-ARABINOSE TRANSFERASE"/>
    <property type="match status" value="1"/>
</dbReference>
<evidence type="ECO:0000256" key="3">
    <source>
        <dbReference type="ARBA" id="ARBA00022679"/>
    </source>
</evidence>
<organism evidence="10 11">
    <name type="scientific">Diplocloster agilis</name>
    <dbReference type="NCBI Taxonomy" id="2850323"/>
    <lineage>
        <taxon>Bacteria</taxon>
        <taxon>Bacillati</taxon>
        <taxon>Bacillota</taxon>
        <taxon>Clostridia</taxon>
        <taxon>Lachnospirales</taxon>
        <taxon>Lachnospiraceae</taxon>
        <taxon>Diplocloster</taxon>
    </lineage>
</organism>
<dbReference type="InterPro" id="IPR029044">
    <property type="entry name" value="Nucleotide-diphossugar_trans"/>
</dbReference>
<dbReference type="GO" id="GO:0005886">
    <property type="term" value="C:plasma membrane"/>
    <property type="evidence" value="ECO:0007669"/>
    <property type="project" value="TreeGrafter"/>
</dbReference>
<evidence type="ECO:0000256" key="2">
    <source>
        <dbReference type="ARBA" id="ARBA00022676"/>
    </source>
</evidence>
<dbReference type="SUPFAM" id="SSF53448">
    <property type="entry name" value="Nucleotide-diphospho-sugar transferases"/>
    <property type="match status" value="1"/>
</dbReference>
<dbReference type="EMBL" id="JAHQCW010000011">
    <property type="protein sequence ID" value="MBU9736574.1"/>
    <property type="molecule type" value="Genomic_DNA"/>
</dbReference>
<feature type="transmembrane region" description="Helical" evidence="8">
    <location>
        <begin position="230"/>
        <end position="251"/>
    </location>
</feature>
<evidence type="ECO:0000256" key="7">
    <source>
        <dbReference type="ARBA" id="ARBA00023136"/>
    </source>
</evidence>
<evidence type="ECO:0000256" key="1">
    <source>
        <dbReference type="ARBA" id="ARBA00022475"/>
    </source>
</evidence>
<reference evidence="10" key="1">
    <citation type="submission" date="2021-06" db="EMBL/GenBank/DDBJ databases">
        <title>Description of novel taxa of the family Lachnospiraceae.</title>
        <authorList>
            <person name="Chaplin A.V."/>
            <person name="Sokolova S.R."/>
            <person name="Pikina A.P."/>
            <person name="Korzhanova M."/>
            <person name="Belova V."/>
            <person name="Korostin D."/>
            <person name="Efimov B.A."/>
        </authorList>
    </citation>
    <scope>NUCLEOTIDE SEQUENCE</scope>
    <source>
        <strain evidence="10">ASD5720</strain>
    </source>
</reference>
<proteinExistence type="predicted"/>
<dbReference type="GO" id="GO:0099621">
    <property type="term" value="F:undecaprenyl-phosphate 4-deoxy-4-formamido-L-arabinose transferase activity"/>
    <property type="evidence" value="ECO:0007669"/>
    <property type="project" value="TreeGrafter"/>
</dbReference>
<accession>A0A949JXT0</accession>
<feature type="transmembrane region" description="Helical" evidence="8">
    <location>
        <begin position="263"/>
        <end position="284"/>
    </location>
</feature>
<keyword evidence="2 10" id="KW-0328">Glycosyltransferase</keyword>
<keyword evidence="3 10" id="KW-0808">Transferase</keyword>
<dbReference type="Pfam" id="PF00535">
    <property type="entry name" value="Glycos_transf_2"/>
    <property type="match status" value="1"/>
</dbReference>
<dbReference type="GO" id="GO:0009103">
    <property type="term" value="P:lipopolysaccharide biosynthetic process"/>
    <property type="evidence" value="ECO:0007669"/>
    <property type="project" value="UniProtKB-KW"/>
</dbReference>
<evidence type="ECO:0000259" key="9">
    <source>
        <dbReference type="Pfam" id="PF00535"/>
    </source>
</evidence>
<dbReference type="InterPro" id="IPR001173">
    <property type="entry name" value="Glyco_trans_2-like"/>
</dbReference>
<dbReference type="RefSeq" id="WP_238721374.1">
    <property type="nucleotide sequence ID" value="NZ_JAHQCW010000011.1"/>
</dbReference>
<keyword evidence="11" id="KW-1185">Reference proteome</keyword>
<dbReference type="Proteomes" id="UP000712157">
    <property type="component" value="Unassembled WGS sequence"/>
</dbReference>
<keyword evidence="5" id="KW-0448">Lipopolysaccharide biosynthesis</keyword>
<dbReference type="InterPro" id="IPR050256">
    <property type="entry name" value="Glycosyltransferase_2"/>
</dbReference>
<sequence>MIDKKISFVIPCFKSEKTIGVVLDEIVDSCNKKGWDYEIIPVNDDSPDNVWKVLKTYATDNNRIKPIALAKNMNRTPAIMAGLSKVNGEIIVTMDDDGQCPVDKLEMLISPLEDSADVSIAKYPKKKQSRFKNFGSKLNAIMSQILIGKPSNLQISNFIAIKRFVVDEIIKYNNPYPYFSGLLLRTTSRIVNVQMEERNRLEGNSTYTMRKLISVWLNGFTAFSVKPLRIASVCGFICSTVGFFFGLFIIIRKFINPSILAGYSSIVAILLLMGGIIMIMLGLIGEYIGRIYICLNSSPQYVIKETLNLDDNDDFK</sequence>
<keyword evidence="4 8" id="KW-0812">Transmembrane</keyword>
<dbReference type="EC" id="2.4.-.-" evidence="10"/>
<evidence type="ECO:0000313" key="10">
    <source>
        <dbReference type="EMBL" id="MBU9736574.1"/>
    </source>
</evidence>
<evidence type="ECO:0000256" key="6">
    <source>
        <dbReference type="ARBA" id="ARBA00022989"/>
    </source>
</evidence>
<keyword evidence="7 8" id="KW-0472">Membrane</keyword>
<evidence type="ECO:0000256" key="4">
    <source>
        <dbReference type="ARBA" id="ARBA00022692"/>
    </source>
</evidence>
<evidence type="ECO:0000256" key="5">
    <source>
        <dbReference type="ARBA" id="ARBA00022985"/>
    </source>
</evidence>
<feature type="domain" description="Glycosyltransferase 2-like" evidence="9">
    <location>
        <begin position="7"/>
        <end position="158"/>
    </location>
</feature>
<keyword evidence="6 8" id="KW-1133">Transmembrane helix</keyword>
<evidence type="ECO:0000256" key="8">
    <source>
        <dbReference type="SAM" id="Phobius"/>
    </source>
</evidence>
<keyword evidence="1" id="KW-1003">Cell membrane</keyword>
<dbReference type="PANTHER" id="PTHR48090">
    <property type="entry name" value="UNDECAPRENYL-PHOSPHATE 4-DEOXY-4-FORMAMIDO-L-ARABINOSE TRANSFERASE-RELATED"/>
    <property type="match status" value="1"/>
</dbReference>